<dbReference type="InterPro" id="IPR035906">
    <property type="entry name" value="MetI-like_sf"/>
</dbReference>
<evidence type="ECO:0000259" key="8">
    <source>
        <dbReference type="PROSITE" id="PS50928"/>
    </source>
</evidence>
<feature type="transmembrane region" description="Helical" evidence="7">
    <location>
        <begin position="97"/>
        <end position="119"/>
    </location>
</feature>
<feature type="domain" description="ABC transmembrane type-1" evidence="8">
    <location>
        <begin position="153"/>
        <end position="419"/>
    </location>
</feature>
<feature type="transmembrane region" description="Helical" evidence="7">
    <location>
        <begin position="157"/>
        <end position="178"/>
    </location>
</feature>
<proteinExistence type="inferred from homology"/>
<dbReference type="SUPFAM" id="SSF161098">
    <property type="entry name" value="MetI-like"/>
    <property type="match status" value="1"/>
</dbReference>
<evidence type="ECO:0000256" key="1">
    <source>
        <dbReference type="ARBA" id="ARBA00004651"/>
    </source>
</evidence>
<dbReference type="Gene3D" id="1.10.3720.10">
    <property type="entry name" value="MetI-like"/>
    <property type="match status" value="1"/>
</dbReference>
<keyword evidence="2 7" id="KW-0813">Transport</keyword>
<feature type="transmembrane region" description="Helical" evidence="7">
    <location>
        <begin position="26"/>
        <end position="50"/>
    </location>
</feature>
<evidence type="ECO:0000256" key="2">
    <source>
        <dbReference type="ARBA" id="ARBA00022448"/>
    </source>
</evidence>
<reference evidence="9" key="1">
    <citation type="journal article" date="2013" name="Sci. Rep.">
        <title>Metagenomics uncovers a new group of low GC and ultra-small marine Actinobacteria.</title>
        <authorList>
            <person name="Ghai R."/>
            <person name="Mizuno C.M."/>
            <person name="Picazo A."/>
            <person name="Camacho A."/>
            <person name="Rodriguez-Valera F."/>
        </authorList>
    </citation>
    <scope>NUCLEOTIDE SEQUENCE</scope>
</reference>
<evidence type="ECO:0000256" key="7">
    <source>
        <dbReference type="RuleBase" id="RU363032"/>
    </source>
</evidence>
<protein>
    <submittedName>
        <fullName evidence="9">ABC-type sugar transport systems, permease components</fullName>
    </submittedName>
</protein>
<dbReference type="InterPro" id="IPR050809">
    <property type="entry name" value="UgpAE/MalFG_permease"/>
</dbReference>
<dbReference type="GO" id="GO:0005886">
    <property type="term" value="C:plasma membrane"/>
    <property type="evidence" value="ECO:0007669"/>
    <property type="project" value="UniProtKB-SubCell"/>
</dbReference>
<dbReference type="EMBL" id="KC811130">
    <property type="protein sequence ID" value="AGQ19376.1"/>
    <property type="molecule type" value="Genomic_DNA"/>
</dbReference>
<dbReference type="Pfam" id="PF00528">
    <property type="entry name" value="BPD_transp_1"/>
    <property type="match status" value="1"/>
</dbReference>
<evidence type="ECO:0000256" key="5">
    <source>
        <dbReference type="ARBA" id="ARBA00022989"/>
    </source>
</evidence>
<dbReference type="PANTHER" id="PTHR43227:SF8">
    <property type="entry name" value="DIACETYLCHITOBIOSE UPTAKE SYSTEM PERMEASE PROTEIN DASB"/>
    <property type="match status" value="1"/>
</dbReference>
<dbReference type="AlphaFoldDB" id="S5DKL1"/>
<evidence type="ECO:0000256" key="4">
    <source>
        <dbReference type="ARBA" id="ARBA00022692"/>
    </source>
</evidence>
<feature type="transmembrane region" description="Helical" evidence="7">
    <location>
        <begin position="398"/>
        <end position="421"/>
    </location>
</feature>
<comment type="similarity">
    <text evidence="7">Belongs to the binding-protein-dependent transport system permease family.</text>
</comment>
<feature type="transmembrane region" description="Helical" evidence="7">
    <location>
        <begin position="297"/>
        <end position="319"/>
    </location>
</feature>
<dbReference type="CDD" id="cd06261">
    <property type="entry name" value="TM_PBP2"/>
    <property type="match status" value="1"/>
</dbReference>
<organism evidence="9">
    <name type="scientific">Candidatus Actinomarina minuta</name>
    <dbReference type="NCBI Taxonomy" id="1389454"/>
    <lineage>
        <taxon>Bacteria</taxon>
        <taxon>Bacillati</taxon>
        <taxon>Actinomycetota</taxon>
        <taxon>Actinomycetes</taxon>
        <taxon>Candidatus Actinomarinidae</taxon>
        <taxon>Candidatus Actinomarinales</taxon>
        <taxon>Candidatus Actinomarineae</taxon>
        <taxon>Candidatus Actinomarinaceae</taxon>
        <taxon>Candidatus Actinomarina</taxon>
    </lineage>
</organism>
<keyword evidence="4 7" id="KW-0812">Transmembrane</keyword>
<evidence type="ECO:0000256" key="3">
    <source>
        <dbReference type="ARBA" id="ARBA00022475"/>
    </source>
</evidence>
<keyword evidence="3" id="KW-1003">Cell membrane</keyword>
<evidence type="ECO:0000313" key="9">
    <source>
        <dbReference type="EMBL" id="AGQ19376.1"/>
    </source>
</evidence>
<comment type="subcellular location">
    <subcellularLocation>
        <location evidence="1 7">Cell membrane</location>
        <topology evidence="1 7">Multi-pass membrane protein</topology>
    </subcellularLocation>
</comment>
<feature type="transmembrane region" description="Helical" evidence="7">
    <location>
        <begin position="190"/>
        <end position="211"/>
    </location>
</feature>
<evidence type="ECO:0000256" key="6">
    <source>
        <dbReference type="ARBA" id="ARBA00023136"/>
    </source>
</evidence>
<dbReference type="PANTHER" id="PTHR43227">
    <property type="entry name" value="BLL4140 PROTEIN"/>
    <property type="match status" value="1"/>
</dbReference>
<feature type="transmembrane region" description="Helical" evidence="7">
    <location>
        <begin position="62"/>
        <end position="82"/>
    </location>
</feature>
<sequence>MEWLCFTKLLDGRIIEMSIKSDSNKLISFGVRIIAFSVFPMIWFLSQAILFREITNRIPRALLIFLAITIGSSFIFFLYAGMNKIISYAPKSYQEGLYGAMFVGPAIFLLGLFLFYPAIRTIYLSFRDKWGENSVGLDNYVWAFSDKIMQITIRNQFIWLVGVVTLAIMIGLIVAYVSDKLQKGEAVFKSIIFLPMAISGVGSSAIFKFIYAYRPPPLTQIGFLNGLRVTGGNDDMGNPCKNNIIENGRKIDYVNDGCTQPIGWLQQRDLTKFTSFENVTPDDSFFSWLANFPLNTILLMIIMVWMYTGFAMIVFSAAIKAVPTEITEAGRIDGASEARIFLSVIMPYVKSTIVVVATYLTVTVLKAYDIVFVTTRGDFETNLLAVKMMDEFSKFLHFGRASTVSILIFISVVPIIVLNVFRNKEDEAI</sequence>
<name>S5DKL1_9ACTN</name>
<dbReference type="PROSITE" id="PS50928">
    <property type="entry name" value="ABC_TM1"/>
    <property type="match status" value="1"/>
</dbReference>
<keyword evidence="5 7" id="KW-1133">Transmembrane helix</keyword>
<dbReference type="GO" id="GO:0055085">
    <property type="term" value="P:transmembrane transport"/>
    <property type="evidence" value="ECO:0007669"/>
    <property type="project" value="InterPro"/>
</dbReference>
<accession>S5DKL1</accession>
<feature type="transmembrane region" description="Helical" evidence="7">
    <location>
        <begin position="339"/>
        <end position="362"/>
    </location>
</feature>
<keyword evidence="6 7" id="KW-0472">Membrane</keyword>
<dbReference type="InterPro" id="IPR000515">
    <property type="entry name" value="MetI-like"/>
</dbReference>
<keyword evidence="9" id="KW-0762">Sugar transport</keyword>